<keyword evidence="4 5" id="KW-0472">Membrane</keyword>
<dbReference type="GO" id="GO:0016020">
    <property type="term" value="C:membrane"/>
    <property type="evidence" value="ECO:0007669"/>
    <property type="project" value="UniProtKB-SubCell"/>
</dbReference>
<comment type="caution">
    <text evidence="7">The sequence shown here is derived from an EMBL/GenBank/DDBJ whole genome shotgun (WGS) entry which is preliminary data.</text>
</comment>
<name>A0A7Y0BRP0_9SPHN</name>
<sequence length="242" mass="27594">MPAAAGWTGLVLSALAMTAIVAVRYVMTSGLFAAITGRVRPGHYRGLDKQMRSEIGWSLVSCLIYGLPAGVVAWGWQQHGWTKIYTDPRAYPLWWLPVSLLVYLFLHDSWFYWTHRWMHRPAVFRAIHSIHHASRPPTAWAAMNFHPVEAAIVGLLIPALVFVIPIHAGMLGLVLLVMTVMGVTNHMGWEMFPHWLVHSRAGQWLITASHHHRHHELYRCNYGLYFRFWDRLCGTDKGLSAP</sequence>
<keyword evidence="3 5" id="KW-1133">Transmembrane helix</keyword>
<evidence type="ECO:0000313" key="8">
    <source>
        <dbReference type="Proteomes" id="UP000583556"/>
    </source>
</evidence>
<reference evidence="7 8" key="1">
    <citation type="submission" date="2020-04" db="EMBL/GenBank/DDBJ databases">
        <title>Novosphingobium sp. TW-4 isolated from soil.</title>
        <authorList>
            <person name="Dahal R.H."/>
            <person name="Chaudhary D.K."/>
        </authorList>
    </citation>
    <scope>NUCLEOTIDE SEQUENCE [LARGE SCALE GENOMIC DNA]</scope>
    <source>
        <strain evidence="7 8">TW-4</strain>
    </source>
</reference>
<dbReference type="PANTHER" id="PTHR11863">
    <property type="entry name" value="STEROL DESATURASE"/>
    <property type="match status" value="1"/>
</dbReference>
<dbReference type="GO" id="GO:0016491">
    <property type="term" value="F:oxidoreductase activity"/>
    <property type="evidence" value="ECO:0007669"/>
    <property type="project" value="InterPro"/>
</dbReference>
<organism evidence="7 8">
    <name type="scientific">Novosphingobium olei</name>
    <dbReference type="NCBI Taxonomy" id="2728851"/>
    <lineage>
        <taxon>Bacteria</taxon>
        <taxon>Pseudomonadati</taxon>
        <taxon>Pseudomonadota</taxon>
        <taxon>Alphaproteobacteria</taxon>
        <taxon>Sphingomonadales</taxon>
        <taxon>Sphingomonadaceae</taxon>
        <taxon>Novosphingobium</taxon>
    </lineage>
</organism>
<dbReference type="InterPro" id="IPR006694">
    <property type="entry name" value="Fatty_acid_hydroxylase"/>
</dbReference>
<evidence type="ECO:0000256" key="3">
    <source>
        <dbReference type="ARBA" id="ARBA00022989"/>
    </source>
</evidence>
<feature type="transmembrane region" description="Helical" evidence="5">
    <location>
        <begin position="12"/>
        <end position="35"/>
    </location>
</feature>
<dbReference type="Proteomes" id="UP000583556">
    <property type="component" value="Unassembled WGS sequence"/>
</dbReference>
<dbReference type="InterPro" id="IPR050307">
    <property type="entry name" value="Sterol_Desaturase_Related"/>
</dbReference>
<accession>A0A7Y0BRP0</accession>
<evidence type="ECO:0000256" key="5">
    <source>
        <dbReference type="SAM" id="Phobius"/>
    </source>
</evidence>
<feature type="domain" description="Fatty acid hydroxylase" evidence="6">
    <location>
        <begin position="101"/>
        <end position="235"/>
    </location>
</feature>
<keyword evidence="2 5" id="KW-0812">Transmembrane</keyword>
<evidence type="ECO:0000256" key="2">
    <source>
        <dbReference type="ARBA" id="ARBA00022692"/>
    </source>
</evidence>
<gene>
    <name evidence="7" type="ORF">HHL27_16755</name>
</gene>
<keyword evidence="8" id="KW-1185">Reference proteome</keyword>
<feature type="transmembrane region" description="Helical" evidence="5">
    <location>
        <begin position="55"/>
        <end position="74"/>
    </location>
</feature>
<protein>
    <submittedName>
        <fullName evidence="7">Sterol desaturase family protein</fullName>
    </submittedName>
</protein>
<evidence type="ECO:0000256" key="4">
    <source>
        <dbReference type="ARBA" id="ARBA00023136"/>
    </source>
</evidence>
<comment type="subcellular location">
    <subcellularLocation>
        <location evidence="1">Membrane</location>
    </subcellularLocation>
</comment>
<evidence type="ECO:0000313" key="7">
    <source>
        <dbReference type="EMBL" id="NML95327.1"/>
    </source>
</evidence>
<dbReference type="GO" id="GO:0005506">
    <property type="term" value="F:iron ion binding"/>
    <property type="evidence" value="ECO:0007669"/>
    <property type="project" value="InterPro"/>
</dbReference>
<dbReference type="GO" id="GO:0008610">
    <property type="term" value="P:lipid biosynthetic process"/>
    <property type="evidence" value="ECO:0007669"/>
    <property type="project" value="InterPro"/>
</dbReference>
<evidence type="ECO:0000259" key="6">
    <source>
        <dbReference type="Pfam" id="PF04116"/>
    </source>
</evidence>
<dbReference type="AlphaFoldDB" id="A0A7Y0BRP0"/>
<evidence type="ECO:0000256" key="1">
    <source>
        <dbReference type="ARBA" id="ARBA00004370"/>
    </source>
</evidence>
<feature type="transmembrane region" description="Helical" evidence="5">
    <location>
        <begin position="94"/>
        <end position="113"/>
    </location>
</feature>
<proteinExistence type="predicted"/>
<feature type="transmembrane region" description="Helical" evidence="5">
    <location>
        <begin position="150"/>
        <end position="183"/>
    </location>
</feature>
<dbReference type="Pfam" id="PF04116">
    <property type="entry name" value="FA_hydroxylase"/>
    <property type="match status" value="1"/>
</dbReference>
<dbReference type="EMBL" id="JABBGM010000009">
    <property type="protein sequence ID" value="NML95327.1"/>
    <property type="molecule type" value="Genomic_DNA"/>
</dbReference>